<evidence type="ECO:0000313" key="1">
    <source>
        <dbReference type="EMBL" id="GAH70619.1"/>
    </source>
</evidence>
<organism evidence="1">
    <name type="scientific">marine sediment metagenome</name>
    <dbReference type="NCBI Taxonomy" id="412755"/>
    <lineage>
        <taxon>unclassified sequences</taxon>
        <taxon>metagenomes</taxon>
        <taxon>ecological metagenomes</taxon>
    </lineage>
</organism>
<reference evidence="1" key="1">
    <citation type="journal article" date="2014" name="Front. Microbiol.">
        <title>High frequency of phylogenetically diverse reductive dehalogenase-homologous genes in deep subseafloor sedimentary metagenomes.</title>
        <authorList>
            <person name="Kawai M."/>
            <person name="Futagami T."/>
            <person name="Toyoda A."/>
            <person name="Takaki Y."/>
            <person name="Nishi S."/>
            <person name="Hori S."/>
            <person name="Arai W."/>
            <person name="Tsubouchi T."/>
            <person name="Morono Y."/>
            <person name="Uchiyama I."/>
            <person name="Ito T."/>
            <person name="Fujiyama A."/>
            <person name="Inagaki F."/>
            <person name="Takami H."/>
        </authorList>
    </citation>
    <scope>NUCLEOTIDE SEQUENCE</scope>
    <source>
        <strain evidence="1">Expedition CK06-06</strain>
    </source>
</reference>
<sequence>MKKIFSEVRRLAEFDKDFKKLRKRFRTLDEDLKVFIEKQLKLFHKLGIDNKGCVRMSDLGISYPEIYKARKFACRSLKGKGAASGIRITYAYYSNDDIIEFIEIYYKGDKANEDRHRILQRYK</sequence>
<name>X1IWZ6_9ZZZZ</name>
<comment type="caution">
    <text evidence="1">The sequence shown here is derived from an EMBL/GenBank/DDBJ whole genome shotgun (WGS) entry which is preliminary data.</text>
</comment>
<dbReference type="AlphaFoldDB" id="X1IWZ6"/>
<dbReference type="EMBL" id="BARU01028438">
    <property type="protein sequence ID" value="GAH70619.1"/>
    <property type="molecule type" value="Genomic_DNA"/>
</dbReference>
<accession>X1IWZ6</accession>
<gene>
    <name evidence="1" type="ORF">S03H2_45387</name>
</gene>
<proteinExistence type="predicted"/>
<protein>
    <submittedName>
        <fullName evidence="1">Uncharacterized protein</fullName>
    </submittedName>
</protein>